<organism evidence="5 6">
    <name type="scientific">Enterobacillus tribolii</name>
    <dbReference type="NCBI Taxonomy" id="1487935"/>
    <lineage>
        <taxon>Bacteria</taxon>
        <taxon>Pseudomonadati</taxon>
        <taxon>Pseudomonadota</taxon>
        <taxon>Gammaproteobacteria</taxon>
        <taxon>Enterobacterales</taxon>
        <taxon>Hafniaceae</taxon>
        <taxon>Enterobacillus</taxon>
    </lineage>
</organism>
<dbReference type="InterPro" id="IPR020449">
    <property type="entry name" value="Tscrpt_reg_AraC-type_HTH"/>
</dbReference>
<name>A0A370QU41_9GAMM</name>
<accession>A0A370QU41</accession>
<evidence type="ECO:0000256" key="2">
    <source>
        <dbReference type="ARBA" id="ARBA00023125"/>
    </source>
</evidence>
<dbReference type="PANTHER" id="PTHR47504:SF2">
    <property type="entry name" value="REGULATORY PROTEIN SOXS"/>
    <property type="match status" value="1"/>
</dbReference>
<keyword evidence="3" id="KW-0804">Transcription</keyword>
<dbReference type="OrthoDB" id="282744at2"/>
<evidence type="ECO:0000259" key="4">
    <source>
        <dbReference type="PROSITE" id="PS01124"/>
    </source>
</evidence>
<gene>
    <name evidence="5" type="ORF">C8D90_103171</name>
</gene>
<protein>
    <submittedName>
        <fullName evidence="5">AraC family transcriptional regulator</fullName>
    </submittedName>
</protein>
<proteinExistence type="predicted"/>
<dbReference type="SMART" id="SM00342">
    <property type="entry name" value="HTH_ARAC"/>
    <property type="match status" value="1"/>
</dbReference>
<dbReference type="Pfam" id="PF12833">
    <property type="entry name" value="HTH_18"/>
    <property type="match status" value="1"/>
</dbReference>
<dbReference type="PROSITE" id="PS01124">
    <property type="entry name" value="HTH_ARAC_FAMILY_2"/>
    <property type="match status" value="1"/>
</dbReference>
<evidence type="ECO:0000313" key="6">
    <source>
        <dbReference type="Proteomes" id="UP000254848"/>
    </source>
</evidence>
<dbReference type="InterPro" id="IPR058135">
    <property type="entry name" value="RamA_enterobacterales"/>
</dbReference>
<evidence type="ECO:0000256" key="1">
    <source>
        <dbReference type="ARBA" id="ARBA00023015"/>
    </source>
</evidence>
<comment type="caution">
    <text evidence="5">The sequence shown here is derived from an EMBL/GenBank/DDBJ whole genome shotgun (WGS) entry which is preliminary data.</text>
</comment>
<evidence type="ECO:0000256" key="3">
    <source>
        <dbReference type="ARBA" id="ARBA00023163"/>
    </source>
</evidence>
<dbReference type="Proteomes" id="UP000254848">
    <property type="component" value="Unassembled WGS sequence"/>
</dbReference>
<dbReference type="GO" id="GO:0003700">
    <property type="term" value="F:DNA-binding transcription factor activity"/>
    <property type="evidence" value="ECO:0007669"/>
    <property type="project" value="InterPro"/>
</dbReference>
<dbReference type="InterPro" id="IPR050959">
    <property type="entry name" value="MarA-like"/>
</dbReference>
<reference evidence="5 6" key="1">
    <citation type="submission" date="2018-07" db="EMBL/GenBank/DDBJ databases">
        <title>Genomic Encyclopedia of Type Strains, Phase IV (KMG-IV): sequencing the most valuable type-strain genomes for metagenomic binning, comparative biology and taxonomic classification.</title>
        <authorList>
            <person name="Goeker M."/>
        </authorList>
    </citation>
    <scope>NUCLEOTIDE SEQUENCE [LARGE SCALE GENOMIC DNA]</scope>
    <source>
        <strain evidence="5 6">DSM 103736</strain>
    </source>
</reference>
<dbReference type="GO" id="GO:0043565">
    <property type="term" value="F:sequence-specific DNA binding"/>
    <property type="evidence" value="ECO:0007669"/>
    <property type="project" value="InterPro"/>
</dbReference>
<dbReference type="RefSeq" id="WP_115457970.1">
    <property type="nucleotide sequence ID" value="NZ_QRAP01000003.1"/>
</dbReference>
<dbReference type="AlphaFoldDB" id="A0A370QU41"/>
<dbReference type="InterPro" id="IPR018060">
    <property type="entry name" value="HTH_AraC"/>
</dbReference>
<keyword evidence="2" id="KW-0238">DNA-binding</keyword>
<dbReference type="PANTHER" id="PTHR47504">
    <property type="entry name" value="RIGHT ORIGIN-BINDING PROTEIN"/>
    <property type="match status" value="1"/>
</dbReference>
<keyword evidence="6" id="KW-1185">Reference proteome</keyword>
<sequence>MNIPVQVVEVLVDWIDQNLHKPLRIDEIARYSGYSKWHLQRLFSRHTGESLGQYVRKRRLQMAAQELLDTNDRILDISMKYGFDSQQTFTRTFSKTFHQTPGAYRKYGNMEAR</sequence>
<dbReference type="PRINTS" id="PR00032">
    <property type="entry name" value="HTHARAC"/>
</dbReference>
<dbReference type="Gene3D" id="1.10.10.60">
    <property type="entry name" value="Homeodomain-like"/>
    <property type="match status" value="2"/>
</dbReference>
<evidence type="ECO:0000313" key="5">
    <source>
        <dbReference type="EMBL" id="RDK92779.1"/>
    </source>
</evidence>
<dbReference type="InterPro" id="IPR009057">
    <property type="entry name" value="Homeodomain-like_sf"/>
</dbReference>
<dbReference type="SUPFAM" id="SSF46689">
    <property type="entry name" value="Homeodomain-like"/>
    <property type="match status" value="2"/>
</dbReference>
<keyword evidence="1" id="KW-0805">Transcription regulation</keyword>
<feature type="domain" description="HTH araC/xylS-type" evidence="4">
    <location>
        <begin position="9"/>
        <end position="107"/>
    </location>
</feature>
<dbReference type="NCBIfam" id="NF012144">
    <property type="entry name" value="ramA_TF"/>
    <property type="match status" value="1"/>
</dbReference>
<dbReference type="EMBL" id="QRAP01000003">
    <property type="protein sequence ID" value="RDK92779.1"/>
    <property type="molecule type" value="Genomic_DNA"/>
</dbReference>